<reference evidence="2" key="1">
    <citation type="submission" date="2018-08" db="EMBL/GenBank/DDBJ databases">
        <title>Comparative genomics of wild bee and flower associated Lactobacillus reveals potential adaptation to the bee host.</title>
        <authorList>
            <person name="Vuong H.Q."/>
            <person name="Mcfrederick Q.S."/>
        </authorList>
    </citation>
    <scope>NUCLEOTIDE SEQUENCE</scope>
    <source>
        <strain evidence="2">HV_63</strain>
    </source>
</reference>
<dbReference type="EMBL" id="QUBG01000003">
    <property type="protein sequence ID" value="TPR44234.1"/>
    <property type="molecule type" value="Genomic_DNA"/>
</dbReference>
<dbReference type="RefSeq" id="WP_140934487.1">
    <property type="nucleotide sequence ID" value="NZ_QUBF01000003.1"/>
</dbReference>
<feature type="transmembrane region" description="Helical" evidence="1">
    <location>
        <begin position="12"/>
        <end position="30"/>
    </location>
</feature>
<dbReference type="AlphaFoldDB" id="A0A9Q8IMS8"/>
<evidence type="ECO:0000256" key="1">
    <source>
        <dbReference type="SAM" id="Phobius"/>
    </source>
</evidence>
<comment type="caution">
    <text evidence="2">The sequence shown here is derived from an EMBL/GenBank/DDBJ whole genome shotgun (WGS) entry which is preliminary data.</text>
</comment>
<keyword evidence="1" id="KW-0472">Membrane</keyword>
<proteinExistence type="predicted"/>
<name>A0A9Q8IMS8_9LACO</name>
<evidence type="ECO:0000313" key="2">
    <source>
        <dbReference type="EMBL" id="TPR44234.1"/>
    </source>
</evidence>
<dbReference type="Proteomes" id="UP000784700">
    <property type="component" value="Unassembled WGS sequence"/>
</dbReference>
<accession>A0A9Q8IMS8</accession>
<gene>
    <name evidence="2" type="ORF">DY130_04120</name>
</gene>
<organism evidence="2 3">
    <name type="scientific">Apilactobacillus micheneri</name>
    <dbReference type="NCBI Taxonomy" id="1899430"/>
    <lineage>
        <taxon>Bacteria</taxon>
        <taxon>Bacillati</taxon>
        <taxon>Bacillota</taxon>
        <taxon>Bacilli</taxon>
        <taxon>Lactobacillales</taxon>
        <taxon>Lactobacillaceae</taxon>
        <taxon>Apilactobacillus</taxon>
    </lineage>
</organism>
<keyword evidence="1" id="KW-1133">Transmembrane helix</keyword>
<sequence>MNKKIFSNNKILELISPQIIIAIILFSLWFNMKNNENDSIFNQFDASVQSKDKLKSICKDKNLYNYIIKHKDEDLHNVTDNQGGGNVSYYVGKLGSKRVDIFGKIGKNTETLTDIKSY</sequence>
<evidence type="ECO:0000313" key="3">
    <source>
        <dbReference type="Proteomes" id="UP000784700"/>
    </source>
</evidence>
<keyword evidence="1" id="KW-0812">Transmembrane</keyword>
<protein>
    <submittedName>
        <fullName evidence="2">Uncharacterized protein</fullName>
    </submittedName>
</protein>
<dbReference type="GeneID" id="58108441"/>